<dbReference type="InterPro" id="IPR000836">
    <property type="entry name" value="PRTase_dom"/>
</dbReference>
<evidence type="ECO:0000256" key="7">
    <source>
        <dbReference type="ARBA" id="ARBA00022975"/>
    </source>
</evidence>
<reference evidence="10" key="1">
    <citation type="journal article" date="2020" name="Nature">
        <title>Giant virus diversity and host interactions through global metagenomics.</title>
        <authorList>
            <person name="Schulz F."/>
            <person name="Roux S."/>
            <person name="Paez-Espino D."/>
            <person name="Jungbluth S."/>
            <person name="Walsh D.A."/>
            <person name="Denef V.J."/>
            <person name="McMahon K.D."/>
            <person name="Konstantinidis K.T."/>
            <person name="Eloe-Fadrosh E.A."/>
            <person name="Kyrpides N.C."/>
            <person name="Woyke T."/>
        </authorList>
    </citation>
    <scope>NUCLEOTIDE SEQUENCE</scope>
    <source>
        <strain evidence="10">GVMAG-M-3300021343-4</strain>
    </source>
</reference>
<dbReference type="Gene3D" id="3.40.50.2020">
    <property type="match status" value="1"/>
</dbReference>
<dbReference type="GO" id="GO:0044205">
    <property type="term" value="P:'de novo' UMP biosynthetic process"/>
    <property type="evidence" value="ECO:0007669"/>
    <property type="project" value="UniProtKB-UniPathway"/>
</dbReference>
<dbReference type="GO" id="GO:0004588">
    <property type="term" value="F:orotate phosphoribosyltransferase activity"/>
    <property type="evidence" value="ECO:0007669"/>
    <property type="project" value="TreeGrafter"/>
</dbReference>
<dbReference type="PANTHER" id="PTHR19278">
    <property type="entry name" value="OROTATE PHOSPHORIBOSYLTRANSFERASE"/>
    <property type="match status" value="1"/>
</dbReference>
<sequence length="427" mass="48335">MNIDLLEKLYESGIIIQREPGDEITLKSGEKSRIYFDLRSLIAHPRLLSDVVDEMMVVVVSNSFGLGTQFLGVPTTGVPMATLMADRTSDWNNSQLLARTTAKEYGTKRQIEGLTDEISKNLNTIIVDDVFTSGKSINEIREIYKSVTNIDLDIESRAVVFIDRCMDPGVKRPMSCFNMDHIHRFLQSKQIYQSLPLTKLNYYKRIKKTRLIFSADCRMQQLISVISSIGHLLVGIKLHSDAYEYDMEKIHDLAKKVGFVIIEDRKFCDIGSTVKAQFQKILDVYKPDFITVHSLMGKGTLDGLSELNFQKSVGFLLVSDVSSSGSLIDEAYTSKTIELAKQDPEVVGVISQNSDAFRDSQHKKIVMTPGVDITKKTDGLNQTYRHPDNIKSDYVISGRGILDLVSRYKIDGDRKTFMDNVYKYARY</sequence>
<evidence type="ECO:0000256" key="8">
    <source>
        <dbReference type="ARBA" id="ARBA00023239"/>
    </source>
</evidence>
<evidence type="ECO:0000256" key="4">
    <source>
        <dbReference type="ARBA" id="ARBA00012321"/>
    </source>
</evidence>
<comment type="pathway">
    <text evidence="1">Pyrimidine metabolism; UMP biosynthesis via de novo pathway; UMP from orotate: step 2/2.</text>
</comment>
<dbReference type="InterPro" id="IPR013785">
    <property type="entry name" value="Aldolase_TIM"/>
</dbReference>
<dbReference type="GO" id="GO:0006207">
    <property type="term" value="P:'de novo' pyrimidine nucleobase biosynthetic process"/>
    <property type="evidence" value="ECO:0007669"/>
    <property type="project" value="InterPro"/>
</dbReference>
<dbReference type="UniPathway" id="UPA00070">
    <property type="reaction ID" value="UER00120"/>
</dbReference>
<dbReference type="EMBL" id="MN739435">
    <property type="protein sequence ID" value="QHT04589.1"/>
    <property type="molecule type" value="Genomic_DNA"/>
</dbReference>
<dbReference type="InterPro" id="IPR014732">
    <property type="entry name" value="OMPdecase"/>
</dbReference>
<evidence type="ECO:0000256" key="3">
    <source>
        <dbReference type="ARBA" id="ARBA00009769"/>
    </source>
</evidence>
<dbReference type="PANTHER" id="PTHR19278:SF33">
    <property type="entry name" value="OROTATE PHOSPHORIBOSYLTRANSFERASE"/>
    <property type="match status" value="1"/>
</dbReference>
<evidence type="ECO:0000313" key="10">
    <source>
        <dbReference type="EMBL" id="QHT04589.1"/>
    </source>
</evidence>
<dbReference type="NCBIfam" id="TIGR01740">
    <property type="entry name" value="pyrF"/>
    <property type="match status" value="1"/>
</dbReference>
<keyword evidence="7" id="KW-0665">Pyrimidine biosynthesis</keyword>
<dbReference type="Pfam" id="PF00215">
    <property type="entry name" value="OMPdecase"/>
    <property type="match status" value="1"/>
</dbReference>
<dbReference type="AlphaFoldDB" id="A0A6C0CLN8"/>
<dbReference type="InterPro" id="IPR011060">
    <property type="entry name" value="RibuloseP-bd_barrel"/>
</dbReference>
<protein>
    <recommendedName>
        <fullName evidence="5">Uridine 5'-monophosphate synthase</fullName>
        <ecNumber evidence="4">4.1.1.23</ecNumber>
    </recommendedName>
</protein>
<comment type="similarity">
    <text evidence="2">In the N-terminal section; belongs to the purine/pyrimidine phosphoribosyltransferase family.</text>
</comment>
<evidence type="ECO:0000256" key="6">
    <source>
        <dbReference type="ARBA" id="ARBA00022793"/>
    </source>
</evidence>
<dbReference type="InterPro" id="IPR018089">
    <property type="entry name" value="OMPdecase_AS"/>
</dbReference>
<keyword evidence="6" id="KW-0210">Decarboxylase</keyword>
<dbReference type="Gene3D" id="3.20.20.70">
    <property type="entry name" value="Aldolase class I"/>
    <property type="match status" value="1"/>
</dbReference>
<keyword evidence="8" id="KW-0456">Lyase</keyword>
<dbReference type="SUPFAM" id="SSF51366">
    <property type="entry name" value="Ribulose-phoshate binding barrel"/>
    <property type="match status" value="1"/>
</dbReference>
<dbReference type="CDD" id="cd06223">
    <property type="entry name" value="PRTases_typeI"/>
    <property type="match status" value="1"/>
</dbReference>
<evidence type="ECO:0000256" key="2">
    <source>
        <dbReference type="ARBA" id="ARBA00006221"/>
    </source>
</evidence>
<evidence type="ECO:0000256" key="1">
    <source>
        <dbReference type="ARBA" id="ARBA00004861"/>
    </source>
</evidence>
<dbReference type="InterPro" id="IPR029057">
    <property type="entry name" value="PRTase-like"/>
</dbReference>
<dbReference type="SMART" id="SM00934">
    <property type="entry name" value="OMPdecase"/>
    <property type="match status" value="1"/>
</dbReference>
<proteinExistence type="inferred from homology"/>
<feature type="domain" description="Orotidine 5'-phosphate decarboxylase" evidence="9">
    <location>
        <begin position="210"/>
        <end position="410"/>
    </location>
</feature>
<evidence type="ECO:0000259" key="9">
    <source>
        <dbReference type="SMART" id="SM00934"/>
    </source>
</evidence>
<dbReference type="SUPFAM" id="SSF53271">
    <property type="entry name" value="PRTase-like"/>
    <property type="match status" value="1"/>
</dbReference>
<dbReference type="EC" id="4.1.1.23" evidence="4"/>
<evidence type="ECO:0000256" key="5">
    <source>
        <dbReference type="ARBA" id="ARBA00015047"/>
    </source>
</evidence>
<dbReference type="GO" id="GO:0004590">
    <property type="term" value="F:orotidine-5'-phosphate decarboxylase activity"/>
    <property type="evidence" value="ECO:0007669"/>
    <property type="project" value="UniProtKB-EC"/>
</dbReference>
<dbReference type="InterPro" id="IPR001754">
    <property type="entry name" value="OMPdeCOase_dom"/>
</dbReference>
<comment type="similarity">
    <text evidence="3">In the C-terminal section; belongs to the OMP decarboxylase family.</text>
</comment>
<accession>A0A6C0CLN8</accession>
<dbReference type="PROSITE" id="PS00156">
    <property type="entry name" value="OMPDECASE"/>
    <property type="match status" value="1"/>
</dbReference>
<name>A0A6C0CLN8_9ZZZZ</name>
<organism evidence="10">
    <name type="scientific">viral metagenome</name>
    <dbReference type="NCBI Taxonomy" id="1070528"/>
    <lineage>
        <taxon>unclassified sequences</taxon>
        <taxon>metagenomes</taxon>
        <taxon>organismal metagenomes</taxon>
    </lineage>
</organism>